<proteinExistence type="inferred from homology"/>
<evidence type="ECO:0000256" key="1">
    <source>
        <dbReference type="ARBA" id="ARBA00001933"/>
    </source>
</evidence>
<dbReference type="InterPro" id="IPR015422">
    <property type="entry name" value="PyrdxlP-dep_Trfase_small"/>
</dbReference>
<organism evidence="7 8">
    <name type="scientific">Crenobacter luteus</name>
    <dbReference type="NCBI Taxonomy" id="1452487"/>
    <lineage>
        <taxon>Bacteria</taxon>
        <taxon>Pseudomonadati</taxon>
        <taxon>Pseudomonadota</taxon>
        <taxon>Betaproteobacteria</taxon>
        <taxon>Neisseriales</taxon>
        <taxon>Neisseriaceae</taxon>
        <taxon>Crenobacter</taxon>
    </lineage>
</organism>
<dbReference type="GO" id="GO:0034386">
    <property type="term" value="F:4-aminobutyrate:2-oxoglutarate transaminase activity"/>
    <property type="evidence" value="ECO:0007669"/>
    <property type="project" value="InterPro"/>
</dbReference>
<dbReference type="STRING" id="1452487.AVW16_13395"/>
<dbReference type="InterPro" id="IPR050103">
    <property type="entry name" value="Class-III_PLP-dep_AT"/>
</dbReference>
<comment type="cofactor">
    <cofactor evidence="1">
        <name>pyridoxal 5'-phosphate</name>
        <dbReference type="ChEBI" id="CHEBI:597326"/>
    </cofactor>
</comment>
<protein>
    <submittedName>
        <fullName evidence="7">4-aminobutyrate aminotransferase</fullName>
    </submittedName>
</protein>
<dbReference type="Proteomes" id="UP000076625">
    <property type="component" value="Unassembled WGS sequence"/>
</dbReference>
<accession>A0A163C302</accession>
<comment type="caution">
    <text evidence="7">The sequence shown here is derived from an EMBL/GenBank/DDBJ whole genome shotgun (WGS) entry which is preliminary data.</text>
</comment>
<dbReference type="InterPro" id="IPR049704">
    <property type="entry name" value="Aminotrans_3_PPA_site"/>
</dbReference>
<evidence type="ECO:0000256" key="4">
    <source>
        <dbReference type="ARBA" id="ARBA00022679"/>
    </source>
</evidence>
<dbReference type="Pfam" id="PF00202">
    <property type="entry name" value="Aminotran_3"/>
    <property type="match status" value="1"/>
</dbReference>
<dbReference type="AlphaFoldDB" id="A0A163C302"/>
<dbReference type="FunFam" id="3.40.640.10:FF:000013">
    <property type="entry name" value="4-aminobutyrate aminotransferase"/>
    <property type="match status" value="1"/>
</dbReference>
<dbReference type="InterPro" id="IPR005814">
    <property type="entry name" value="Aminotrans_3"/>
</dbReference>
<evidence type="ECO:0000256" key="6">
    <source>
        <dbReference type="RuleBase" id="RU003560"/>
    </source>
</evidence>
<evidence type="ECO:0000256" key="5">
    <source>
        <dbReference type="ARBA" id="ARBA00022898"/>
    </source>
</evidence>
<sequence length="423" mass="44889">MHSLELLHRKHDITPTGVGVMADFLVERARNAELWDQDGRRYIDFAGGIGALNTGHLHPKVHAAVARQLDAFSHTAYQIVPYALYLSVADKLNRLAPITGRAKSAFFTTGAEAVENAVKIARAHTGRPGLIAFGGGFHGRTLLGMALTGKVAPYKTGFGPFLADVYHAPFPDAQEGVSLADALKSLERLFKYDIDPARVAAFILEPVQGEGGIRPVPPAFMQALRRVADEHGILIIADEVQCGFGRTGKLFAMEHYDAAADIITLAKSLAGGFPLSAVVGRAEVMDAPVAGSLGGTYAGNPLALAAADAVIDIMRDENLPERAEALGAMLAERLDALKKRVPQLAEVRRLGGMVGVEFRDAAGRPDAAFLKKVQAGALARGLLLIGGGLDGNVIRCLFPLTIEFDVFDEALAIFEAALLDAAA</sequence>
<dbReference type="SUPFAM" id="SSF53383">
    <property type="entry name" value="PLP-dependent transferases"/>
    <property type="match status" value="1"/>
</dbReference>
<keyword evidence="4 7" id="KW-0808">Transferase</keyword>
<dbReference type="InterPro" id="IPR015421">
    <property type="entry name" value="PyrdxlP-dep_Trfase_major"/>
</dbReference>
<keyword evidence="3 7" id="KW-0032">Aminotransferase</keyword>
<dbReference type="PIRSF" id="PIRSF000521">
    <property type="entry name" value="Transaminase_4ab_Lys_Orn"/>
    <property type="match status" value="1"/>
</dbReference>
<evidence type="ECO:0000256" key="3">
    <source>
        <dbReference type="ARBA" id="ARBA00022576"/>
    </source>
</evidence>
<gene>
    <name evidence="7" type="ORF">AVW16_13395</name>
</gene>
<dbReference type="GO" id="GO:0042802">
    <property type="term" value="F:identical protein binding"/>
    <property type="evidence" value="ECO:0007669"/>
    <property type="project" value="TreeGrafter"/>
</dbReference>
<dbReference type="GO" id="GO:0009448">
    <property type="term" value="P:gamma-aminobutyric acid metabolic process"/>
    <property type="evidence" value="ECO:0007669"/>
    <property type="project" value="InterPro"/>
</dbReference>
<evidence type="ECO:0000313" key="8">
    <source>
        <dbReference type="Proteomes" id="UP000076625"/>
    </source>
</evidence>
<dbReference type="PROSITE" id="PS00600">
    <property type="entry name" value="AA_TRANSFER_CLASS_3"/>
    <property type="match status" value="1"/>
</dbReference>
<dbReference type="RefSeq" id="WP_066613630.1">
    <property type="nucleotide sequence ID" value="NZ_LQQU01000033.1"/>
</dbReference>
<dbReference type="NCBIfam" id="TIGR00700">
    <property type="entry name" value="GABAtrnsam"/>
    <property type="match status" value="1"/>
</dbReference>
<evidence type="ECO:0000313" key="7">
    <source>
        <dbReference type="EMBL" id="KZE29716.1"/>
    </source>
</evidence>
<keyword evidence="5 6" id="KW-0663">Pyridoxal phosphate</keyword>
<keyword evidence="8" id="KW-1185">Reference proteome</keyword>
<dbReference type="OrthoDB" id="3398487at2"/>
<name>A0A163C302_9NEIS</name>
<dbReference type="CDD" id="cd00610">
    <property type="entry name" value="OAT_like"/>
    <property type="match status" value="1"/>
</dbReference>
<comment type="similarity">
    <text evidence="2 6">Belongs to the class-III pyridoxal-phosphate-dependent aminotransferase family.</text>
</comment>
<dbReference type="Gene3D" id="3.40.640.10">
    <property type="entry name" value="Type I PLP-dependent aspartate aminotransferase-like (Major domain)"/>
    <property type="match status" value="1"/>
</dbReference>
<dbReference type="GO" id="GO:0030170">
    <property type="term" value="F:pyridoxal phosphate binding"/>
    <property type="evidence" value="ECO:0007669"/>
    <property type="project" value="InterPro"/>
</dbReference>
<dbReference type="Gene3D" id="3.90.1150.10">
    <property type="entry name" value="Aspartate Aminotransferase, domain 1"/>
    <property type="match status" value="1"/>
</dbReference>
<evidence type="ECO:0000256" key="2">
    <source>
        <dbReference type="ARBA" id="ARBA00008954"/>
    </source>
</evidence>
<reference evidence="8" key="1">
    <citation type="submission" date="2016-01" db="EMBL/GenBank/DDBJ databases">
        <title>Draft genome of Chromobacterium sp. F49.</title>
        <authorList>
            <person name="Hong K.W."/>
        </authorList>
    </citation>
    <scope>NUCLEOTIDE SEQUENCE [LARGE SCALE GENOMIC DNA]</scope>
    <source>
        <strain evidence="8">CN10</strain>
    </source>
</reference>
<dbReference type="PANTHER" id="PTHR11986">
    <property type="entry name" value="AMINOTRANSFERASE CLASS III"/>
    <property type="match status" value="1"/>
</dbReference>
<dbReference type="InterPro" id="IPR015424">
    <property type="entry name" value="PyrdxlP-dep_Trfase"/>
</dbReference>
<dbReference type="EMBL" id="LQQU01000033">
    <property type="protein sequence ID" value="KZE29716.1"/>
    <property type="molecule type" value="Genomic_DNA"/>
</dbReference>
<dbReference type="InterPro" id="IPR004632">
    <property type="entry name" value="4NH2But_aminotransferase_bac"/>
</dbReference>